<evidence type="ECO:0000313" key="3">
    <source>
        <dbReference type="Proteomes" id="UP000017174"/>
    </source>
</evidence>
<accession>U7V3X3</accession>
<evidence type="ECO:0000256" key="1">
    <source>
        <dbReference type="SAM" id="Phobius"/>
    </source>
</evidence>
<proteinExistence type="predicted"/>
<name>U7V3X3_9MICC</name>
<dbReference type="AlphaFoldDB" id="U7V3X3"/>
<comment type="caution">
    <text evidence="2">The sequence shown here is derived from an EMBL/GenBank/DDBJ whole genome shotgun (WGS) entry which is preliminary data.</text>
</comment>
<dbReference type="EMBL" id="AXZG01000035">
    <property type="protein sequence ID" value="ERT66407.1"/>
    <property type="molecule type" value="Genomic_DNA"/>
</dbReference>
<protein>
    <submittedName>
        <fullName evidence="2">Uncharacterized protein</fullName>
    </submittedName>
</protein>
<evidence type="ECO:0000313" key="2">
    <source>
        <dbReference type="EMBL" id="ERT66407.1"/>
    </source>
</evidence>
<gene>
    <name evidence="2" type="ORF">HMPREF0742_01060</name>
</gene>
<dbReference type="HOGENOM" id="CLU_2901462_0_0_11"/>
<keyword evidence="1" id="KW-0472">Membrane</keyword>
<feature type="transmembrane region" description="Helical" evidence="1">
    <location>
        <begin position="23"/>
        <end position="46"/>
    </location>
</feature>
<keyword evidence="1" id="KW-1133">Transmembrane helix</keyword>
<reference evidence="2 3" key="1">
    <citation type="submission" date="2013-08" db="EMBL/GenBank/DDBJ databases">
        <authorList>
            <person name="Weinstock G."/>
            <person name="Sodergren E."/>
            <person name="Wylie T."/>
            <person name="Fulton L."/>
            <person name="Fulton R."/>
            <person name="Fronick C."/>
            <person name="O'Laughlin M."/>
            <person name="Godfrey J."/>
            <person name="Miner T."/>
            <person name="Herter B."/>
            <person name="Appelbaum E."/>
            <person name="Cordes M."/>
            <person name="Lek S."/>
            <person name="Wollam A."/>
            <person name="Pepin K.H."/>
            <person name="Palsikar V.B."/>
            <person name="Mitreva M."/>
            <person name="Wilson R.K."/>
        </authorList>
    </citation>
    <scope>NUCLEOTIDE SEQUENCE [LARGE SCALE GENOMIC DNA]</scope>
    <source>
        <strain evidence="2 3">F0184</strain>
    </source>
</reference>
<organism evidence="2 3">
    <name type="scientific">Rothia aeria F0184</name>
    <dbReference type="NCBI Taxonomy" id="888019"/>
    <lineage>
        <taxon>Bacteria</taxon>
        <taxon>Bacillati</taxon>
        <taxon>Actinomycetota</taxon>
        <taxon>Actinomycetes</taxon>
        <taxon>Micrococcales</taxon>
        <taxon>Micrococcaceae</taxon>
        <taxon>Rothia</taxon>
    </lineage>
</organism>
<sequence>MGTRCPHFCVPANARPITAPARWFAYFCITILLVFRGVNAYIHFIYPVIGCPISNIPKWQRQ</sequence>
<keyword evidence="1" id="KW-0812">Transmembrane</keyword>
<dbReference type="Proteomes" id="UP000017174">
    <property type="component" value="Unassembled WGS sequence"/>
</dbReference>